<dbReference type="InParanoid" id="A0A1X7TXH1"/>
<feature type="domain" description="Death" evidence="1">
    <location>
        <begin position="35"/>
        <end position="104"/>
    </location>
</feature>
<dbReference type="Pfam" id="PF00531">
    <property type="entry name" value="Death"/>
    <property type="match status" value="1"/>
</dbReference>
<dbReference type="InterPro" id="IPR016729">
    <property type="entry name" value="FADD"/>
</dbReference>
<dbReference type="SUPFAM" id="SSF47986">
    <property type="entry name" value="DEATH domain"/>
    <property type="match status" value="2"/>
</dbReference>
<proteinExistence type="predicted"/>
<dbReference type="AlphaFoldDB" id="A0A1X7TXH1"/>
<evidence type="ECO:0000259" key="1">
    <source>
        <dbReference type="PROSITE" id="PS50017"/>
    </source>
</evidence>
<dbReference type="InterPro" id="IPR036388">
    <property type="entry name" value="WH-like_DNA-bd_sf"/>
</dbReference>
<evidence type="ECO:0000313" key="2">
    <source>
        <dbReference type="EnsemblMetazoa" id="Aqu2.1.19806_001"/>
    </source>
</evidence>
<dbReference type="Gene3D" id="1.10.533.10">
    <property type="entry name" value="Death Domain, Fas"/>
    <property type="match status" value="3"/>
</dbReference>
<dbReference type="Gene3D" id="1.10.10.10">
    <property type="entry name" value="Winged helix-like DNA-binding domain superfamily/Winged helix DNA-binding domain"/>
    <property type="match status" value="1"/>
</dbReference>
<organism evidence="2">
    <name type="scientific">Amphimedon queenslandica</name>
    <name type="common">Sponge</name>
    <dbReference type="NCBI Taxonomy" id="400682"/>
    <lineage>
        <taxon>Eukaryota</taxon>
        <taxon>Metazoa</taxon>
        <taxon>Porifera</taxon>
        <taxon>Demospongiae</taxon>
        <taxon>Heteroscleromorpha</taxon>
        <taxon>Haplosclerida</taxon>
        <taxon>Niphatidae</taxon>
        <taxon>Amphimedon</taxon>
    </lineage>
</organism>
<dbReference type="PANTHER" id="PTHR15077:SF9">
    <property type="entry name" value="C-TERMINAL OF ROC (COR) DOMAIN-CONTAINING PROTEIN"/>
    <property type="match status" value="1"/>
</dbReference>
<dbReference type="CDD" id="cd01670">
    <property type="entry name" value="Death"/>
    <property type="match status" value="3"/>
</dbReference>
<dbReference type="PROSITE" id="PS50017">
    <property type="entry name" value="DEATH_DOMAIN"/>
    <property type="match status" value="2"/>
</dbReference>
<dbReference type="PANTHER" id="PTHR15077">
    <property type="entry name" value="FAS-ASSOCIATING DEATH DOMAIN-CONTAINING PROTEIN FADD"/>
    <property type="match status" value="1"/>
</dbReference>
<feature type="domain" description="Death" evidence="1">
    <location>
        <begin position="1023"/>
        <end position="1101"/>
    </location>
</feature>
<dbReference type="InterPro" id="IPR011029">
    <property type="entry name" value="DEATH-like_dom_sf"/>
</dbReference>
<dbReference type="InterPro" id="IPR000488">
    <property type="entry name" value="Death_dom"/>
</dbReference>
<name>A0A1X7TXH1_AMPQE</name>
<dbReference type="OrthoDB" id="676979at2759"/>
<dbReference type="GO" id="GO:0007165">
    <property type="term" value="P:signal transduction"/>
    <property type="evidence" value="ECO:0007669"/>
    <property type="project" value="InterPro"/>
</dbReference>
<dbReference type="EnsemblMetazoa" id="Aqu2.1.19806_001">
    <property type="protein sequence ID" value="Aqu2.1.19806_001"/>
    <property type="gene ID" value="Aqu2.1.19806"/>
</dbReference>
<reference evidence="2" key="1">
    <citation type="submission" date="2017-05" db="UniProtKB">
        <authorList>
            <consortium name="EnsemblMetazoa"/>
        </authorList>
    </citation>
    <scope>IDENTIFICATION</scope>
</reference>
<protein>
    <recommendedName>
        <fullName evidence="1">Death domain-containing protein</fullName>
    </recommendedName>
</protein>
<accession>A0A1X7TXH1</accession>
<sequence>MATPFVRRKSIKELGIGHLSEIFSLLVKHGFPFVDYDDLGLQLGLSRSTLDIITHQNSGNVDSCVIECLKAWLQGDPEPTFDVLIQALREMEENTVADGIEKEILYIDTLYTPVQSYLYFAQVVYETQRPGREWLMRVIFGKDLDLLAMHINKFKKVDEESIEISFQFKDNDDGFIELCFNDEHCPKGWSVRPHQPPLKVSRSAIDKYGSMSPPRFPQCLITITATSGEDAAQELIYPVTMRGVKSDTEKIFITLTKGTIKQSHKSSAKLSIPKGKIEKWLEEGEVELKVTRINMHGPPRAGKTCSQRLLLNEPPPPFYQLTGSTPVVCPAVQATRISIDDKNKKWKRVEIDDLLSQLASTEVDEVPMPQKDIFACLDVPSLEKTPAKNKQTINKLTEKKPTNIKLTKKPMVVEVFKKILGASEAGKSRKLSTNWVYFIDSGGQPAYRELLPLFTRAAALNIITIDLTKPLDEKCEFQYCIGQHTSAIKTNLKYSNLDIIQSTISSEAMFSPIKFPYVSQNPDHPHYLILGTRKELVTEENLKAMNEMLIEYKANKKVIKHNERQDSIIFPVNTMLPGGSKEREEASMKICTEISNARVAMTIKLPIRLFPFEISLQIEAKKMNRSFLTKEEVIEIGKQLRLDKESDINDALQYLHNVTIILYYHDVLPNLIFVDPKPILDVLSHLIAITYVNHTDLHLIADPPPSSKERDCLIKLGLFKEELLAIIGKEIFNNDFRPSDMIRLLNYLHIIAKAENREEGDYFFPCALQSYDKLKDPPTEIQPLIIAWEIDNSGTTNLAIPQGLFPLTIVHLLKQKGDIGFTPVSKEYYRCHDAMSLHVYIEGEKYTIDIINLYTHIEIHLDDCKRFCPQIRRFVTKAITKSRIELRVGAEIGIKRKRTSQEVEASLAGTSTKRPTLQSTELNTSDLVDIRDLLKKHGYSGIDYYDLGLRLGLLPCTLDVIKDNNHGNAKSCLRECLKAWEFTFVRGLFAFAEYEYFRFRLLAKNCAGDLVKVLDLLKDHGYAGVDYYDLGLQLGLLPRTLDIINQNNRGDVNGGLIECLNAWLKQNDDVKSKGGPTYDSLIQALRKMRENAVADGINENCGTMAQQAPANLVSPSVPSSKVVDKEKAKKVLRKNFDKLSAILAAPNNLSPIIMSLYAKELITDATSTECMNAGRPVHDRCASLLFALRATIDRKPQAMIALIEVLKNNEAFKDVAKEMELSLY</sequence>